<feature type="compositionally biased region" description="Gly residues" evidence="1">
    <location>
        <begin position="275"/>
        <end position="284"/>
    </location>
</feature>
<name>A0A6J4SG34_9ACTN</name>
<accession>A0A6J4SG34</accession>
<feature type="compositionally biased region" description="Basic residues" evidence="1">
    <location>
        <begin position="28"/>
        <end position="38"/>
    </location>
</feature>
<protein>
    <submittedName>
        <fullName evidence="2">Ribosomal large subunit pseudouridine synthase D</fullName>
        <ecNumber evidence="2">5.4.99.23</ecNumber>
    </submittedName>
</protein>
<feature type="compositionally biased region" description="Basic and acidic residues" evidence="1">
    <location>
        <begin position="182"/>
        <end position="196"/>
    </location>
</feature>
<feature type="non-terminal residue" evidence="2">
    <location>
        <position position="1"/>
    </location>
</feature>
<feature type="compositionally biased region" description="Basic residues" evidence="1">
    <location>
        <begin position="225"/>
        <end position="242"/>
    </location>
</feature>
<feature type="non-terminal residue" evidence="2">
    <location>
        <position position="284"/>
    </location>
</feature>
<proteinExistence type="predicted"/>
<dbReference type="GO" id="GO:0160140">
    <property type="term" value="F:23S rRNA pseudouridine(1911/1915/1917) synthase activity"/>
    <property type="evidence" value="ECO:0007669"/>
    <property type="project" value="UniProtKB-EC"/>
</dbReference>
<feature type="compositionally biased region" description="Basic and acidic residues" evidence="1">
    <location>
        <begin position="15"/>
        <end position="27"/>
    </location>
</feature>
<gene>
    <name evidence="2" type="ORF">AVDCRST_MAG25-3614</name>
</gene>
<organism evidence="2">
    <name type="scientific">uncultured Rubrobacteraceae bacterium</name>
    <dbReference type="NCBI Taxonomy" id="349277"/>
    <lineage>
        <taxon>Bacteria</taxon>
        <taxon>Bacillati</taxon>
        <taxon>Actinomycetota</taxon>
        <taxon>Rubrobacteria</taxon>
        <taxon>Rubrobacterales</taxon>
        <taxon>Rubrobacteraceae</taxon>
        <taxon>environmental samples</taxon>
    </lineage>
</organism>
<feature type="compositionally biased region" description="Basic and acidic residues" evidence="1">
    <location>
        <begin position="47"/>
        <end position="57"/>
    </location>
</feature>
<evidence type="ECO:0000313" key="2">
    <source>
        <dbReference type="EMBL" id="CAA9494997.1"/>
    </source>
</evidence>
<feature type="compositionally biased region" description="Low complexity" evidence="1">
    <location>
        <begin position="141"/>
        <end position="153"/>
    </location>
</feature>
<feature type="region of interest" description="Disordered" evidence="1">
    <location>
        <begin position="1"/>
        <end position="284"/>
    </location>
</feature>
<reference evidence="2" key="1">
    <citation type="submission" date="2020-02" db="EMBL/GenBank/DDBJ databases">
        <authorList>
            <person name="Meier V. D."/>
        </authorList>
    </citation>
    <scope>NUCLEOTIDE SEQUENCE</scope>
    <source>
        <strain evidence="2">AVDCRST_MAG25</strain>
    </source>
</reference>
<evidence type="ECO:0000256" key="1">
    <source>
        <dbReference type="SAM" id="MobiDB-lite"/>
    </source>
</evidence>
<dbReference type="EC" id="5.4.99.23" evidence="2"/>
<dbReference type="EMBL" id="CADCVI010000245">
    <property type="protein sequence ID" value="CAA9494997.1"/>
    <property type="molecule type" value="Genomic_DNA"/>
</dbReference>
<sequence>ARRGRGAPGQTYRSPPRDQQEPGAAHDRGRRRSRRGRGGRALAQGEIRGERRGHAPGDRPLSGGYSRSRSLRGRPPPRRGQTGRAGGASGGRESLGDARQRVVEQGYCRRGGSGTARGRAAPRSGHVRVDGAGKGRDRLLGARGRALGAAGEAPVQGGGSRRRPPCDGDRRFPDRTAPQQPHAHDRGRRAAGDHALRGTLGGGRTLYARGQAGDGADTPDSGPPLRHRFPGLRRPPLRKARPGRPPLAPRRTPRLRAPGDGRGDGVCGRDTARSSGGGGGSGLL</sequence>
<feature type="compositionally biased region" description="Low complexity" evidence="1">
    <location>
        <begin position="59"/>
        <end position="68"/>
    </location>
</feature>
<dbReference type="AlphaFoldDB" id="A0A6J4SG34"/>
<feature type="compositionally biased region" description="Basic and acidic residues" evidence="1">
    <location>
        <begin position="127"/>
        <end position="140"/>
    </location>
</feature>
<keyword evidence="2" id="KW-0413">Isomerase</keyword>
<feature type="compositionally biased region" description="Basic and acidic residues" evidence="1">
    <location>
        <begin position="164"/>
        <end position="174"/>
    </location>
</feature>